<name>A0A2T1NGZ9_9FLAO</name>
<proteinExistence type="predicted"/>
<dbReference type="GO" id="GO:0005829">
    <property type="term" value="C:cytosol"/>
    <property type="evidence" value="ECO:0007669"/>
    <property type="project" value="TreeGrafter"/>
</dbReference>
<dbReference type="Pfam" id="PF03358">
    <property type="entry name" value="FMN_red"/>
    <property type="match status" value="1"/>
</dbReference>
<dbReference type="EMBL" id="PXOT01000020">
    <property type="protein sequence ID" value="PSG92100.1"/>
    <property type="molecule type" value="Genomic_DNA"/>
</dbReference>
<dbReference type="RefSeq" id="WP_106678011.1">
    <property type="nucleotide sequence ID" value="NZ_JACHWV010000001.1"/>
</dbReference>
<reference evidence="2 3" key="1">
    <citation type="submission" date="2018-03" db="EMBL/GenBank/DDBJ databases">
        <title>Mesoflavibacter sp. HG37 and Mesoflavibacter sp. HG96 sp.nov., two marine bacteria isolated from seawater of Western Pacific Ocean.</title>
        <authorList>
            <person name="Cheng H."/>
            <person name="Wu Y.-H."/>
            <person name="Guo L.-L."/>
            <person name="Xu X.-W."/>
        </authorList>
    </citation>
    <scope>NUCLEOTIDE SEQUENCE [LARGE SCALE GENOMIC DNA]</scope>
    <source>
        <strain evidence="2 3">KCTC 42117</strain>
    </source>
</reference>
<organism evidence="2 3">
    <name type="scientific">Mesoflavibacter zeaxanthinifaciens subsp. sabulilitoris</name>
    <dbReference type="NCBI Taxonomy" id="1520893"/>
    <lineage>
        <taxon>Bacteria</taxon>
        <taxon>Pseudomonadati</taxon>
        <taxon>Bacteroidota</taxon>
        <taxon>Flavobacteriia</taxon>
        <taxon>Flavobacteriales</taxon>
        <taxon>Flavobacteriaceae</taxon>
        <taxon>Mesoflavibacter</taxon>
    </lineage>
</organism>
<dbReference type="GO" id="GO:0010181">
    <property type="term" value="F:FMN binding"/>
    <property type="evidence" value="ECO:0007669"/>
    <property type="project" value="TreeGrafter"/>
</dbReference>
<evidence type="ECO:0000313" key="2">
    <source>
        <dbReference type="EMBL" id="PSG92100.1"/>
    </source>
</evidence>
<dbReference type="Proteomes" id="UP000238430">
    <property type="component" value="Unassembled WGS sequence"/>
</dbReference>
<evidence type="ECO:0000313" key="3">
    <source>
        <dbReference type="Proteomes" id="UP000238430"/>
    </source>
</evidence>
<dbReference type="InterPro" id="IPR005025">
    <property type="entry name" value="FMN_Rdtase-like_dom"/>
</dbReference>
<dbReference type="GO" id="GO:0016491">
    <property type="term" value="F:oxidoreductase activity"/>
    <property type="evidence" value="ECO:0007669"/>
    <property type="project" value="InterPro"/>
</dbReference>
<dbReference type="InterPro" id="IPR029039">
    <property type="entry name" value="Flavoprotein-like_sf"/>
</dbReference>
<feature type="domain" description="NADPH-dependent FMN reductase-like" evidence="1">
    <location>
        <begin position="3"/>
        <end position="120"/>
    </location>
</feature>
<dbReference type="PANTHER" id="PTHR30543">
    <property type="entry name" value="CHROMATE REDUCTASE"/>
    <property type="match status" value="1"/>
</dbReference>
<dbReference type="InterPro" id="IPR050712">
    <property type="entry name" value="NAD(P)H-dep_reductase"/>
</dbReference>
<dbReference type="OrthoDB" id="5767802at2"/>
<keyword evidence="3" id="KW-1185">Reference proteome</keyword>
<accession>A0A2T1NGZ9</accession>
<dbReference type="AlphaFoldDB" id="A0A2T1NGZ9"/>
<dbReference type="PANTHER" id="PTHR30543:SF21">
    <property type="entry name" value="NAD(P)H-DEPENDENT FMN REDUCTASE LOT6"/>
    <property type="match status" value="1"/>
</dbReference>
<comment type="caution">
    <text evidence="2">The sequence shown here is derived from an EMBL/GenBank/DDBJ whole genome shotgun (WGS) entry which is preliminary data.</text>
</comment>
<sequence length="178" mass="20028">MKKIIAFAGSDSKTSINKQLVTYASKLTNGFEVEILDLNDYPLPTYSVNIEKESGFPENAKLFLEKLKTADAFIISLAEHNNAYTAVFKSLMDWLSRIELNFFFNKPLLLMSTSPGARAAISSFSMGEERFPRHSAEIVSTFNLPSFNDNFKDEKIIDDALNEELKQAVDKLTSVLNK</sequence>
<protein>
    <submittedName>
        <fullName evidence="2">NADPH-dependent FMN reductase</fullName>
    </submittedName>
</protein>
<dbReference type="Gene3D" id="3.40.50.360">
    <property type="match status" value="1"/>
</dbReference>
<dbReference type="SUPFAM" id="SSF52218">
    <property type="entry name" value="Flavoproteins"/>
    <property type="match status" value="1"/>
</dbReference>
<gene>
    <name evidence="2" type="ORF">C7H61_05845</name>
</gene>
<evidence type="ECO:0000259" key="1">
    <source>
        <dbReference type="Pfam" id="PF03358"/>
    </source>
</evidence>